<dbReference type="InterPro" id="IPR008952">
    <property type="entry name" value="Tetraspanin_EC2_sf"/>
</dbReference>
<keyword evidence="1" id="KW-0812">Transmembrane</keyword>
<keyword evidence="1" id="KW-1133">Transmembrane helix</keyword>
<dbReference type="InParanoid" id="A0A672Q878"/>
<evidence type="ECO:0000256" key="1">
    <source>
        <dbReference type="SAM" id="Phobius"/>
    </source>
</evidence>
<dbReference type="Proteomes" id="UP000472262">
    <property type="component" value="Unassembled WGS sequence"/>
</dbReference>
<keyword evidence="3" id="KW-1185">Reference proteome</keyword>
<name>A0A672Q878_SINGR</name>
<proteinExistence type="predicted"/>
<keyword evidence="1" id="KW-0472">Membrane</keyword>
<dbReference type="AlphaFoldDB" id="A0A672Q878"/>
<accession>A0A672Q878</accession>
<dbReference type="Ensembl" id="ENSSGRT00000076736.1">
    <property type="protein sequence ID" value="ENSSGRP00000072050.1"/>
    <property type="gene ID" value="ENSSGRG00000036775.1"/>
</dbReference>
<reference evidence="2" key="1">
    <citation type="submission" date="2025-08" db="UniProtKB">
        <authorList>
            <consortium name="Ensembl"/>
        </authorList>
    </citation>
    <scope>IDENTIFICATION</scope>
</reference>
<sequence length="155" mass="17865">ITMLALTRRGFRIFIKIASLQIIEWTVVFIFVYFLSFSLCIFSLLLYFTEMLDVDLSPLKDVFQNYSGNSQDPDTKAVNIVSLFCYSCSVKNYTDWLETPWFIHSGKYEVPLSCCNKNFHSCNGTLDSPQGCQIKLEENLLLASCCVLFYSSNYF</sequence>
<dbReference type="GO" id="GO:0016020">
    <property type="term" value="C:membrane"/>
    <property type="evidence" value="ECO:0007669"/>
    <property type="project" value="InterPro"/>
</dbReference>
<feature type="transmembrane region" description="Helical" evidence="1">
    <location>
        <begin position="22"/>
        <end position="48"/>
    </location>
</feature>
<evidence type="ECO:0000313" key="3">
    <source>
        <dbReference type="Proteomes" id="UP000472262"/>
    </source>
</evidence>
<protein>
    <submittedName>
        <fullName evidence="2">Tetraspanin 37</fullName>
    </submittedName>
</protein>
<evidence type="ECO:0000313" key="2">
    <source>
        <dbReference type="Ensembl" id="ENSSGRP00000072050.1"/>
    </source>
</evidence>
<organism evidence="2 3">
    <name type="scientific">Sinocyclocheilus grahami</name>
    <name type="common">Dianchi golden-line fish</name>
    <name type="synonym">Barbus grahami</name>
    <dbReference type="NCBI Taxonomy" id="75366"/>
    <lineage>
        <taxon>Eukaryota</taxon>
        <taxon>Metazoa</taxon>
        <taxon>Chordata</taxon>
        <taxon>Craniata</taxon>
        <taxon>Vertebrata</taxon>
        <taxon>Euteleostomi</taxon>
        <taxon>Actinopterygii</taxon>
        <taxon>Neopterygii</taxon>
        <taxon>Teleostei</taxon>
        <taxon>Ostariophysi</taxon>
        <taxon>Cypriniformes</taxon>
        <taxon>Cyprinidae</taxon>
        <taxon>Cyprininae</taxon>
        <taxon>Sinocyclocheilus</taxon>
    </lineage>
</organism>
<dbReference type="Gene3D" id="1.10.1450.10">
    <property type="entry name" value="Tetraspanin"/>
    <property type="match status" value="1"/>
</dbReference>
<reference evidence="2" key="2">
    <citation type="submission" date="2025-09" db="UniProtKB">
        <authorList>
            <consortium name="Ensembl"/>
        </authorList>
    </citation>
    <scope>IDENTIFICATION</scope>
</reference>
<dbReference type="SUPFAM" id="SSF48652">
    <property type="entry name" value="Tetraspanin"/>
    <property type="match status" value="1"/>
</dbReference>